<dbReference type="EMBL" id="DRLD01000199">
    <property type="protein sequence ID" value="HED10452.1"/>
    <property type="molecule type" value="Genomic_DNA"/>
</dbReference>
<dbReference type="SUPFAM" id="SSF54909">
    <property type="entry name" value="Dimeric alpha+beta barrel"/>
    <property type="match status" value="1"/>
</dbReference>
<keyword evidence="1" id="KW-0560">Oxidoreductase</keyword>
<protein>
    <submittedName>
        <fullName evidence="1">Antibiotic biosynthesis monooxygenase</fullName>
    </submittedName>
</protein>
<dbReference type="AlphaFoldDB" id="A0A7V1PUK8"/>
<dbReference type="Proteomes" id="UP000886005">
    <property type="component" value="Unassembled WGS sequence"/>
</dbReference>
<dbReference type="GO" id="GO:0004497">
    <property type="term" value="F:monooxygenase activity"/>
    <property type="evidence" value="ECO:0007669"/>
    <property type="project" value="UniProtKB-KW"/>
</dbReference>
<dbReference type="InterPro" id="IPR011008">
    <property type="entry name" value="Dimeric_a/b-barrel"/>
</dbReference>
<gene>
    <name evidence="1" type="ORF">ENJ10_07170</name>
</gene>
<organism evidence="1">
    <name type="scientific">Caldithrix abyssi</name>
    <dbReference type="NCBI Taxonomy" id="187145"/>
    <lineage>
        <taxon>Bacteria</taxon>
        <taxon>Pseudomonadati</taxon>
        <taxon>Calditrichota</taxon>
        <taxon>Calditrichia</taxon>
        <taxon>Calditrichales</taxon>
        <taxon>Calditrichaceae</taxon>
        <taxon>Caldithrix</taxon>
    </lineage>
</organism>
<name>A0A7V1PUK8_CALAY</name>
<proteinExistence type="predicted"/>
<dbReference type="Gene3D" id="3.30.70.100">
    <property type="match status" value="1"/>
</dbReference>
<keyword evidence="1" id="KW-0503">Monooxygenase</keyword>
<reference evidence="1" key="1">
    <citation type="journal article" date="2020" name="mSystems">
        <title>Genome- and Community-Level Interaction Insights into Carbon Utilization and Element Cycling Functions of Hydrothermarchaeota in Hydrothermal Sediment.</title>
        <authorList>
            <person name="Zhou Z."/>
            <person name="Liu Y."/>
            <person name="Xu W."/>
            <person name="Pan J."/>
            <person name="Luo Z.H."/>
            <person name="Li M."/>
        </authorList>
    </citation>
    <scope>NUCLEOTIDE SEQUENCE [LARGE SCALE GENOMIC DNA]</scope>
    <source>
        <strain evidence="1">HyVt-456</strain>
    </source>
</reference>
<evidence type="ECO:0000313" key="1">
    <source>
        <dbReference type="EMBL" id="HED10452.1"/>
    </source>
</evidence>
<accession>A0A7V1PUK8</accession>
<sequence>MIARIWHGMTRGEDFEEYTAFLRERAIPDYKGTAGFIRLTFLRSLKENKGHFTLITFWENLETIKNFAGEDFEKAKYYPEDARYLLEFEENVSHYELFAEE</sequence>
<comment type="caution">
    <text evidence="1">The sequence shown here is derived from an EMBL/GenBank/DDBJ whole genome shotgun (WGS) entry which is preliminary data.</text>
</comment>